<name>A0A1I3XAZ0_9ACTN</name>
<evidence type="ECO:0000256" key="1">
    <source>
        <dbReference type="SAM" id="Phobius"/>
    </source>
</evidence>
<reference evidence="3" key="1">
    <citation type="submission" date="2016-10" db="EMBL/GenBank/DDBJ databases">
        <authorList>
            <person name="Varghese N."/>
            <person name="Submissions S."/>
        </authorList>
    </citation>
    <scope>NUCLEOTIDE SEQUENCE [LARGE SCALE GENOMIC DNA]</scope>
    <source>
        <strain evidence="3">CGMCC 4.2126</strain>
    </source>
</reference>
<gene>
    <name evidence="2" type="ORF">SAMN05216275_118162</name>
</gene>
<dbReference type="RefSeq" id="WP_093889407.1">
    <property type="nucleotide sequence ID" value="NZ_FOQY01000018.1"/>
</dbReference>
<dbReference type="EMBL" id="FOQY01000018">
    <property type="protein sequence ID" value="SFK16469.1"/>
    <property type="molecule type" value="Genomic_DNA"/>
</dbReference>
<accession>A0A1I3XAZ0</accession>
<feature type="transmembrane region" description="Helical" evidence="1">
    <location>
        <begin position="34"/>
        <end position="52"/>
    </location>
</feature>
<keyword evidence="3" id="KW-1185">Reference proteome</keyword>
<feature type="transmembrane region" description="Helical" evidence="1">
    <location>
        <begin position="7"/>
        <end position="28"/>
    </location>
</feature>
<proteinExistence type="predicted"/>
<dbReference type="Proteomes" id="UP000199111">
    <property type="component" value="Unassembled WGS sequence"/>
</dbReference>
<protein>
    <submittedName>
        <fullName evidence="2">Uncharacterized protein</fullName>
    </submittedName>
</protein>
<organism evidence="2 3">
    <name type="scientific">Streptosporangium canum</name>
    <dbReference type="NCBI Taxonomy" id="324952"/>
    <lineage>
        <taxon>Bacteria</taxon>
        <taxon>Bacillati</taxon>
        <taxon>Actinomycetota</taxon>
        <taxon>Actinomycetes</taxon>
        <taxon>Streptosporangiales</taxon>
        <taxon>Streptosporangiaceae</taxon>
        <taxon>Streptosporangium</taxon>
    </lineage>
</organism>
<evidence type="ECO:0000313" key="3">
    <source>
        <dbReference type="Proteomes" id="UP000199111"/>
    </source>
</evidence>
<keyword evidence="1" id="KW-0812">Transmembrane</keyword>
<keyword evidence="1" id="KW-0472">Membrane</keyword>
<evidence type="ECO:0000313" key="2">
    <source>
        <dbReference type="EMBL" id="SFK16469.1"/>
    </source>
</evidence>
<keyword evidence="1" id="KW-1133">Transmembrane helix</keyword>
<dbReference type="AlphaFoldDB" id="A0A1I3XAZ0"/>
<dbReference type="GeneID" id="96300726"/>
<sequence length="75" mass="8382">MWQRRLDWAATVFVGVFGVLWIGVVTFAAFDASMWSRIGQALFGAFLVGWSLRKAGLLLRRTLSKVTAWHRGIGA</sequence>